<feature type="repeat" description="WD" evidence="3">
    <location>
        <begin position="518"/>
        <end position="554"/>
    </location>
</feature>
<dbReference type="EMBL" id="ML002892">
    <property type="protein sequence ID" value="RKP35351.1"/>
    <property type="molecule type" value="Genomic_DNA"/>
</dbReference>
<organism evidence="5 6">
    <name type="scientific">Dimargaris cristalligena</name>
    <dbReference type="NCBI Taxonomy" id="215637"/>
    <lineage>
        <taxon>Eukaryota</taxon>
        <taxon>Fungi</taxon>
        <taxon>Fungi incertae sedis</taxon>
        <taxon>Zoopagomycota</taxon>
        <taxon>Kickxellomycotina</taxon>
        <taxon>Dimargaritomycetes</taxon>
        <taxon>Dimargaritales</taxon>
        <taxon>Dimargaritaceae</taxon>
        <taxon>Dimargaris</taxon>
    </lineage>
</organism>
<dbReference type="PANTHER" id="PTHR44019:SF8">
    <property type="entry name" value="POC1 CENTRIOLAR PROTEIN HOMOLOG"/>
    <property type="match status" value="1"/>
</dbReference>
<dbReference type="PANTHER" id="PTHR44019">
    <property type="entry name" value="WD REPEAT-CONTAINING PROTEIN 55"/>
    <property type="match status" value="1"/>
</dbReference>
<evidence type="ECO:0000256" key="1">
    <source>
        <dbReference type="ARBA" id="ARBA00022574"/>
    </source>
</evidence>
<evidence type="ECO:0000313" key="6">
    <source>
        <dbReference type="Proteomes" id="UP000268162"/>
    </source>
</evidence>
<evidence type="ECO:0000256" key="4">
    <source>
        <dbReference type="SAM" id="MobiDB-lite"/>
    </source>
</evidence>
<evidence type="ECO:0000256" key="2">
    <source>
        <dbReference type="ARBA" id="ARBA00022737"/>
    </source>
</evidence>
<dbReference type="PROSITE" id="PS50294">
    <property type="entry name" value="WD_REPEATS_REGION"/>
    <property type="match status" value="1"/>
</dbReference>
<gene>
    <name evidence="5" type="ORF">BJ085DRAFT_35789</name>
</gene>
<dbReference type="STRING" id="215637.A0A4P9ZRH6"/>
<dbReference type="PROSITE" id="PS50896">
    <property type="entry name" value="LISH"/>
    <property type="match status" value="1"/>
</dbReference>
<keyword evidence="1 3" id="KW-0853">WD repeat</keyword>
<proteinExistence type="predicted"/>
<accession>A0A4P9ZRH6</accession>
<evidence type="ECO:0000313" key="5">
    <source>
        <dbReference type="EMBL" id="RKP35351.1"/>
    </source>
</evidence>
<dbReference type="InterPro" id="IPR050505">
    <property type="entry name" value="WDR55/POC1"/>
</dbReference>
<reference evidence="6" key="1">
    <citation type="journal article" date="2018" name="Nat. Microbiol.">
        <title>Leveraging single-cell genomics to expand the fungal tree of life.</title>
        <authorList>
            <person name="Ahrendt S.R."/>
            <person name="Quandt C.A."/>
            <person name="Ciobanu D."/>
            <person name="Clum A."/>
            <person name="Salamov A."/>
            <person name="Andreopoulos B."/>
            <person name="Cheng J.F."/>
            <person name="Woyke T."/>
            <person name="Pelin A."/>
            <person name="Henrissat B."/>
            <person name="Reynolds N.K."/>
            <person name="Benny G.L."/>
            <person name="Smith M.E."/>
            <person name="James T.Y."/>
            <person name="Grigoriev I.V."/>
        </authorList>
    </citation>
    <scope>NUCLEOTIDE SEQUENCE [LARGE SCALE GENOMIC DNA]</scope>
    <source>
        <strain evidence="6">RSA 468</strain>
    </source>
</reference>
<dbReference type="Gene3D" id="2.130.10.10">
    <property type="entry name" value="YVTN repeat-like/Quinoprotein amine dehydrogenase"/>
    <property type="match status" value="1"/>
</dbReference>
<dbReference type="SUPFAM" id="SSF50978">
    <property type="entry name" value="WD40 repeat-like"/>
    <property type="match status" value="1"/>
</dbReference>
<protein>
    <submittedName>
        <fullName evidence="5">WD40-repeat-containing domain protein</fullName>
    </submittedName>
</protein>
<dbReference type="Proteomes" id="UP000268162">
    <property type="component" value="Unassembled WGS sequence"/>
</dbReference>
<name>A0A4P9ZRH6_9FUNG</name>
<dbReference type="InterPro" id="IPR015943">
    <property type="entry name" value="WD40/YVTN_repeat-like_dom_sf"/>
</dbReference>
<evidence type="ECO:0000256" key="3">
    <source>
        <dbReference type="PROSITE-ProRule" id="PRU00221"/>
    </source>
</evidence>
<keyword evidence="6" id="KW-1185">Reference proteome</keyword>
<dbReference type="Pfam" id="PF00400">
    <property type="entry name" value="WD40"/>
    <property type="match status" value="3"/>
</dbReference>
<feature type="compositionally biased region" description="Polar residues" evidence="4">
    <location>
        <begin position="51"/>
        <end position="68"/>
    </location>
</feature>
<dbReference type="AlphaFoldDB" id="A0A4P9ZRH6"/>
<feature type="repeat" description="WD" evidence="3">
    <location>
        <begin position="257"/>
        <end position="291"/>
    </location>
</feature>
<dbReference type="PROSITE" id="PS50082">
    <property type="entry name" value="WD_REPEATS_2"/>
    <property type="match status" value="2"/>
</dbReference>
<dbReference type="InterPro" id="IPR006594">
    <property type="entry name" value="LisH"/>
</dbReference>
<dbReference type="SMART" id="SM00320">
    <property type="entry name" value="WD40"/>
    <property type="match status" value="4"/>
</dbReference>
<dbReference type="InterPro" id="IPR001680">
    <property type="entry name" value="WD40_rpt"/>
</dbReference>
<keyword evidence="2" id="KW-0677">Repeat</keyword>
<sequence>MATQLGQLALAHQLVRQFLEDQGYSDTLASLDRETPSRFLPPPEKPAPFTATESSDGQGPPTTATDLFNSEEEVQPTDKTRYRRAPGSGSLHIGPWANIPTLAGLIDTWSTHQLAQLEAAGQSRNQAMLDIGTGPHEFSVHDVYDHLHGKYSVLFARLQQLPTALSVEPDGPPPLNTGPQQVLISSGTDKRVLVTDTESHALLRSFHHHTAPVICLDVSPRDPFLMATGSLDGSLALVDLRSGQVLQKFERVARRFVVQVAFSPDGSYLACATYDHEVHIWELNPSSTTNTIYHRQSTLKFTGAIEALCFIRRTPENSEGTASDLSAPLYLLCGVRHDPYLHYVDVTSGQVTRFSLLGRHAFQDDALYCPFTPMAISVSPCQRYICVSTDDRSPPQQTAGTGSGLGANRPRAITVTPEGGRVILFQAFTDLIVRQFYNAHCGLDPLGSFPRHCWVASGQYILANGEPEAPVSSDLADLLEQLGVVEGGDNEGEETFVSPNPFTLQILEVAGGTTVDQIAAHRGLIRSLWSNPHNPDLAPYFVTASFDGTIIVWE</sequence>
<dbReference type="InterPro" id="IPR036322">
    <property type="entry name" value="WD40_repeat_dom_sf"/>
</dbReference>
<feature type="region of interest" description="Disordered" evidence="4">
    <location>
        <begin position="29"/>
        <end position="90"/>
    </location>
</feature>